<evidence type="ECO:0000313" key="4">
    <source>
        <dbReference type="EMBL" id="KZB00013.1"/>
    </source>
</evidence>
<feature type="domain" description="Glycosyltransferase subfamily 4-like N-terminal" evidence="3">
    <location>
        <begin position="21"/>
        <end position="181"/>
    </location>
</feature>
<accession>A0A154IHJ9</accession>
<protein>
    <submittedName>
        <fullName evidence="4">Glycosyl transferase</fullName>
    </submittedName>
</protein>
<dbReference type="InterPro" id="IPR023986">
    <property type="entry name" value="GlycosylTfrase_MSMEG0565"/>
</dbReference>
<organism evidence="4">
    <name type="scientific">Rhizobium leguminosarum</name>
    <dbReference type="NCBI Taxonomy" id="384"/>
    <lineage>
        <taxon>Bacteria</taxon>
        <taxon>Pseudomonadati</taxon>
        <taxon>Pseudomonadota</taxon>
        <taxon>Alphaproteobacteria</taxon>
        <taxon>Hyphomicrobiales</taxon>
        <taxon>Rhizobiaceae</taxon>
        <taxon>Rhizobium/Agrobacterium group</taxon>
        <taxon>Rhizobium</taxon>
    </lineage>
</organism>
<evidence type="ECO:0000259" key="3">
    <source>
        <dbReference type="Pfam" id="PF13439"/>
    </source>
</evidence>
<dbReference type="CDD" id="cd03801">
    <property type="entry name" value="GT4_PimA-like"/>
    <property type="match status" value="1"/>
</dbReference>
<feature type="domain" description="Glycosyl transferase family 1" evidence="2">
    <location>
        <begin position="201"/>
        <end position="350"/>
    </location>
</feature>
<keyword evidence="1 4" id="KW-0808">Transferase</keyword>
<dbReference type="Gene3D" id="3.40.50.2000">
    <property type="entry name" value="Glycogen Phosphorylase B"/>
    <property type="match status" value="2"/>
</dbReference>
<dbReference type="PANTHER" id="PTHR46401:SF2">
    <property type="entry name" value="GLYCOSYLTRANSFERASE WBBK-RELATED"/>
    <property type="match status" value="1"/>
</dbReference>
<dbReference type="GO" id="GO:0016757">
    <property type="term" value="F:glycosyltransferase activity"/>
    <property type="evidence" value="ECO:0007669"/>
    <property type="project" value="InterPro"/>
</dbReference>
<dbReference type="AlphaFoldDB" id="A0A154IHJ9"/>
<dbReference type="Pfam" id="PF13439">
    <property type="entry name" value="Glyco_transf_4"/>
    <property type="match status" value="1"/>
</dbReference>
<evidence type="ECO:0000256" key="1">
    <source>
        <dbReference type="ARBA" id="ARBA00022679"/>
    </source>
</evidence>
<dbReference type="RefSeq" id="WP_062942430.1">
    <property type="nucleotide sequence ID" value="NZ_CP171844.1"/>
</dbReference>
<proteinExistence type="predicted"/>
<dbReference type="SUPFAM" id="SSF53756">
    <property type="entry name" value="UDP-Glycosyltransferase/glycogen phosphorylase"/>
    <property type="match status" value="1"/>
</dbReference>
<dbReference type="GO" id="GO:0009103">
    <property type="term" value="P:lipopolysaccharide biosynthetic process"/>
    <property type="evidence" value="ECO:0007669"/>
    <property type="project" value="TreeGrafter"/>
</dbReference>
<name>A0A154IHJ9_RHILE</name>
<evidence type="ECO:0000259" key="2">
    <source>
        <dbReference type="Pfam" id="PF00534"/>
    </source>
</evidence>
<comment type="caution">
    <text evidence="4">The sequence shown here is derived from an EMBL/GenBank/DDBJ whole genome shotgun (WGS) entry which is preliminary data.</text>
</comment>
<dbReference type="InterPro" id="IPR028098">
    <property type="entry name" value="Glyco_trans_4-like_N"/>
</dbReference>
<dbReference type="Pfam" id="PF00534">
    <property type="entry name" value="Glycos_transf_1"/>
    <property type="match status" value="1"/>
</dbReference>
<sequence length="389" mass="42000">MSLPPHRTLRIAMLTHSTNPRGGVVHAMQLSEALTSLGHEVVLHAPDAKGTGFFRQPSCGTACIAVPPAPADMTQMIEQRIADYVDYFRRTGTDGFDLFHAHDGISGNALATLKLEGLIPNFARTVHHIDQFADPRLMALQDRAIDAADIFFAVSRLWQDRLRDERGIEATVVGNGVDTNRFSPAWSGEQVALRDRLQLGSGPIFLSIGGIEARKNTLGILEAFRQVRAIRPDAQLVIAGGASLLDHGDYQEEFRSCLACLGRDAAAVHITGAIADADMPSLYRLADALVFPSIKEGFGLVVLEAMASGIPVVTSSIAPFTEYLGPGDAIWCDPHHPVSIAEGMALALVAPIREQIIPRGLAVAARHGWQQTATAHLARYHTLLEPDHA</sequence>
<gene>
    <name evidence="4" type="ORF">A4A59_19755</name>
</gene>
<reference evidence="4" key="1">
    <citation type="submission" date="2016-03" db="EMBL/GenBank/DDBJ databases">
        <title>Microsymbionts genomes from the relict species Vavilovia formosa.</title>
        <authorList>
            <person name="Chirak E."/>
            <person name="Kimeklis A."/>
            <person name="Kopat V."/>
            <person name="Andronov E."/>
        </authorList>
    </citation>
    <scope>NUCLEOTIDE SEQUENCE [LARGE SCALE GENOMIC DNA]</scope>
    <source>
        <strain evidence="4">Vaf12</strain>
    </source>
</reference>
<dbReference type="PANTHER" id="PTHR46401">
    <property type="entry name" value="GLYCOSYLTRANSFERASE WBBK-RELATED"/>
    <property type="match status" value="1"/>
</dbReference>
<dbReference type="NCBIfam" id="TIGR04047">
    <property type="entry name" value="MSMEG_0565_glyc"/>
    <property type="match status" value="1"/>
</dbReference>
<dbReference type="InterPro" id="IPR001296">
    <property type="entry name" value="Glyco_trans_1"/>
</dbReference>
<dbReference type="EMBL" id="LVYU01000098">
    <property type="protein sequence ID" value="KZB00013.1"/>
    <property type="molecule type" value="Genomic_DNA"/>
</dbReference>